<dbReference type="Pfam" id="PF13509">
    <property type="entry name" value="S1_2"/>
    <property type="match status" value="2"/>
</dbReference>
<dbReference type="InterPro" id="IPR039566">
    <property type="entry name" value="CvfB_S1_st"/>
</dbReference>
<evidence type="ECO:0000259" key="2">
    <source>
        <dbReference type="SMART" id="SM00316"/>
    </source>
</evidence>
<keyword evidence="4" id="KW-1185">Reference proteome</keyword>
<dbReference type="PIRSF" id="PIRSF012524">
    <property type="entry name" value="YitL_S1"/>
    <property type="match status" value="1"/>
</dbReference>
<dbReference type="AlphaFoldDB" id="A0A1G9V5M3"/>
<dbReference type="SMART" id="SM00316">
    <property type="entry name" value="S1"/>
    <property type="match status" value="2"/>
</dbReference>
<sequence>MQDIQSENMIEIGKFNELRFIKKTEAGLILTDGEKEVLLPYVHAPEDAQIGDNLHVFTYIHSDGRLMATTETPIAQVDEFALLTVVDVNEQGAFLDMGIGKDVFVPEREQKRPMQIGQKYVVYLFNDERSERITASSRLAEFVDQDEHDLEEGDEVRLLITEESDLGYTAVINQRFLGLLYHNEVFEDLKAGDQRRGFIKKIREGNKIDLSLQVIGFKHILDLKDSLMIELEENGGSISLGDKSSPEDIYNRLKISKKAFKKAAGSLYKERLIEISDFEIKLVPKVRA</sequence>
<evidence type="ECO:0000256" key="1">
    <source>
        <dbReference type="PIRNR" id="PIRNR012524"/>
    </source>
</evidence>
<proteinExistence type="inferred from homology"/>
<dbReference type="STRING" id="990371.SAMN05421813_11938"/>
<gene>
    <name evidence="3" type="ORF">SAMN05421813_11938</name>
</gene>
<dbReference type="Pfam" id="PF17783">
    <property type="entry name" value="WHD_CvfB"/>
    <property type="match status" value="1"/>
</dbReference>
<dbReference type="Gene3D" id="2.40.50.140">
    <property type="entry name" value="Nucleic acid-binding proteins"/>
    <property type="match status" value="1"/>
</dbReference>
<accession>A0A1G9V5M3</accession>
<comment type="similarity">
    <text evidence="1">Belongs to the CvfB family.</text>
</comment>
<reference evidence="4" key="1">
    <citation type="submission" date="2016-10" db="EMBL/GenBank/DDBJ databases">
        <authorList>
            <person name="Varghese N."/>
            <person name="Submissions S."/>
        </authorList>
    </citation>
    <scope>NUCLEOTIDE SEQUENCE [LARGE SCALE GENOMIC DNA]</scope>
    <source>
        <strain evidence="4">DSM 24536</strain>
    </source>
</reference>
<dbReference type="PANTHER" id="PTHR37296">
    <property type="entry name" value="CONSERVED VIRULENCE FACTOR B"/>
    <property type="match status" value="1"/>
</dbReference>
<dbReference type="InterPro" id="IPR012340">
    <property type="entry name" value="NA-bd_OB-fold"/>
</dbReference>
<feature type="domain" description="S1 motif" evidence="2">
    <location>
        <begin position="76"/>
        <end position="138"/>
    </location>
</feature>
<dbReference type="InterPro" id="IPR003029">
    <property type="entry name" value="S1_domain"/>
</dbReference>
<dbReference type="Gene3D" id="1.10.10.10">
    <property type="entry name" value="Winged helix-like DNA-binding domain superfamily/Winged helix DNA-binding domain"/>
    <property type="match status" value="1"/>
</dbReference>
<dbReference type="InterPro" id="IPR040764">
    <property type="entry name" value="CvfB_WH"/>
</dbReference>
<dbReference type="GO" id="GO:0003676">
    <property type="term" value="F:nucleic acid binding"/>
    <property type="evidence" value="ECO:0007669"/>
    <property type="project" value="InterPro"/>
</dbReference>
<evidence type="ECO:0000313" key="4">
    <source>
        <dbReference type="Proteomes" id="UP000199226"/>
    </source>
</evidence>
<evidence type="ECO:0000313" key="3">
    <source>
        <dbReference type="EMBL" id="SDM67511.1"/>
    </source>
</evidence>
<name>A0A1G9V5M3_9SPHI</name>
<protein>
    <recommendedName>
        <fullName evidence="2">S1 motif domain-containing protein</fullName>
    </recommendedName>
</protein>
<dbReference type="InterPro" id="IPR014464">
    <property type="entry name" value="CvfB_fam"/>
</dbReference>
<dbReference type="PANTHER" id="PTHR37296:SF1">
    <property type="entry name" value="CONSERVED VIRULENCE FACTOR B"/>
    <property type="match status" value="1"/>
</dbReference>
<dbReference type="InterPro" id="IPR036388">
    <property type="entry name" value="WH-like_DNA-bd_sf"/>
</dbReference>
<feature type="domain" description="S1 motif" evidence="2">
    <location>
        <begin position="151"/>
        <end position="213"/>
    </location>
</feature>
<dbReference type="Proteomes" id="UP000199226">
    <property type="component" value="Unassembled WGS sequence"/>
</dbReference>
<organism evidence="3 4">
    <name type="scientific">Daejeonella rubra</name>
    <dbReference type="NCBI Taxonomy" id="990371"/>
    <lineage>
        <taxon>Bacteria</taxon>
        <taxon>Pseudomonadati</taxon>
        <taxon>Bacteroidota</taxon>
        <taxon>Sphingobacteriia</taxon>
        <taxon>Sphingobacteriales</taxon>
        <taxon>Sphingobacteriaceae</taxon>
        <taxon>Daejeonella</taxon>
    </lineage>
</organism>
<dbReference type="EMBL" id="FNHH01000019">
    <property type="protein sequence ID" value="SDM67511.1"/>
    <property type="molecule type" value="Genomic_DNA"/>
</dbReference>